<reference evidence="4" key="1">
    <citation type="journal article" date="2023" name="Proc. Natl. Acad. Sci. U.S.A.">
        <title>Genomic and structural basis for evolution of tropane alkaloid biosynthesis.</title>
        <authorList>
            <person name="Wanga Y.-J."/>
            <person name="Taina T."/>
            <person name="Yua J.-Y."/>
            <person name="Lia J."/>
            <person name="Xua B."/>
            <person name="Chenc J."/>
            <person name="D'Auriad J.C."/>
            <person name="Huanga J.-P."/>
            <person name="Huanga S.-X."/>
        </authorList>
    </citation>
    <scope>NUCLEOTIDE SEQUENCE [LARGE SCALE GENOMIC DNA]</scope>
    <source>
        <strain evidence="4">cv. KIB-2019</strain>
    </source>
</reference>
<keyword evidence="2" id="KW-0067">ATP-binding</keyword>
<comment type="caution">
    <text evidence="3">The sequence shown here is derived from an EMBL/GenBank/DDBJ whole genome shotgun (WGS) entry which is preliminary data.</text>
</comment>
<dbReference type="OrthoDB" id="1223508at2759"/>
<dbReference type="InterPro" id="IPR011009">
    <property type="entry name" value="Kinase-like_dom_sf"/>
</dbReference>
<proteinExistence type="predicted"/>
<dbReference type="PANTHER" id="PTHR27001:SF927">
    <property type="entry name" value="OS12G0180500 PROTEIN"/>
    <property type="match status" value="1"/>
</dbReference>
<accession>A0A9Q1RT66</accession>
<evidence type="ECO:0000313" key="4">
    <source>
        <dbReference type="Proteomes" id="UP001152561"/>
    </source>
</evidence>
<sequence length="167" mass="18448">MKNDLLDLSSEDLSLITGQFSPDDLIGLTHLGKLYRGKMPNGSVTMDVAVKILVDDKRIFMANVDDNKLTRLERVKTALALAHLLTYLHGRKYLIRSFSPSHIVVDQKFTPVLFEFGLLVGGVLGNTIDESDMRLGPFGYIDPFSARLGPGEIDYSSFVSSNITLAN</sequence>
<gene>
    <name evidence="3" type="ORF">K7X08_008993</name>
</gene>
<dbReference type="GO" id="GO:0005524">
    <property type="term" value="F:ATP binding"/>
    <property type="evidence" value="ECO:0007669"/>
    <property type="project" value="UniProtKB-KW"/>
</dbReference>
<dbReference type="AlphaFoldDB" id="A0A9Q1RT66"/>
<dbReference type="GO" id="GO:0005886">
    <property type="term" value="C:plasma membrane"/>
    <property type="evidence" value="ECO:0007669"/>
    <property type="project" value="TreeGrafter"/>
</dbReference>
<evidence type="ECO:0000313" key="3">
    <source>
        <dbReference type="EMBL" id="KAJ8572482.1"/>
    </source>
</evidence>
<dbReference type="Gene3D" id="1.10.510.10">
    <property type="entry name" value="Transferase(Phosphotransferase) domain 1"/>
    <property type="match status" value="1"/>
</dbReference>
<keyword evidence="4" id="KW-1185">Reference proteome</keyword>
<evidence type="ECO:0000256" key="2">
    <source>
        <dbReference type="ARBA" id="ARBA00022840"/>
    </source>
</evidence>
<name>A0A9Q1RT66_9SOLA</name>
<dbReference type="PANTHER" id="PTHR27001">
    <property type="entry name" value="OS01G0253100 PROTEIN"/>
    <property type="match status" value="1"/>
</dbReference>
<protein>
    <recommendedName>
        <fullName evidence="5">Protein kinase domain-containing protein</fullName>
    </recommendedName>
</protein>
<dbReference type="SUPFAM" id="SSF56112">
    <property type="entry name" value="Protein kinase-like (PK-like)"/>
    <property type="match status" value="1"/>
</dbReference>
<dbReference type="EMBL" id="JAJAGQ010000001">
    <property type="protein sequence ID" value="KAJ8572482.1"/>
    <property type="molecule type" value="Genomic_DNA"/>
</dbReference>
<keyword evidence="1" id="KW-0547">Nucleotide-binding</keyword>
<evidence type="ECO:0000256" key="1">
    <source>
        <dbReference type="ARBA" id="ARBA00022741"/>
    </source>
</evidence>
<evidence type="ECO:0008006" key="5">
    <source>
        <dbReference type="Google" id="ProtNLM"/>
    </source>
</evidence>
<organism evidence="3 4">
    <name type="scientific">Anisodus acutangulus</name>
    <dbReference type="NCBI Taxonomy" id="402998"/>
    <lineage>
        <taxon>Eukaryota</taxon>
        <taxon>Viridiplantae</taxon>
        <taxon>Streptophyta</taxon>
        <taxon>Embryophyta</taxon>
        <taxon>Tracheophyta</taxon>
        <taxon>Spermatophyta</taxon>
        <taxon>Magnoliopsida</taxon>
        <taxon>eudicotyledons</taxon>
        <taxon>Gunneridae</taxon>
        <taxon>Pentapetalae</taxon>
        <taxon>asterids</taxon>
        <taxon>lamiids</taxon>
        <taxon>Solanales</taxon>
        <taxon>Solanaceae</taxon>
        <taxon>Solanoideae</taxon>
        <taxon>Hyoscyameae</taxon>
        <taxon>Anisodus</taxon>
    </lineage>
</organism>
<dbReference type="Proteomes" id="UP001152561">
    <property type="component" value="Unassembled WGS sequence"/>
</dbReference>